<name>A0A317E887_9PROT</name>
<gene>
    <name evidence="2" type="ORF">DKG74_11325</name>
</gene>
<dbReference type="GO" id="GO:0016787">
    <property type="term" value="F:hydrolase activity"/>
    <property type="evidence" value="ECO:0007669"/>
    <property type="project" value="InterPro"/>
</dbReference>
<dbReference type="RefSeq" id="WP_109905804.1">
    <property type="nucleotide sequence ID" value="NZ_QGLE01000006.1"/>
</dbReference>
<dbReference type="SUPFAM" id="SSF53474">
    <property type="entry name" value="alpha/beta-Hydrolases"/>
    <property type="match status" value="1"/>
</dbReference>
<accession>A0A317E887</accession>
<reference evidence="2 3" key="1">
    <citation type="submission" date="2018-05" db="EMBL/GenBank/DDBJ databases">
        <title>Zavarzinia sp. HR-AS.</title>
        <authorList>
            <person name="Lee Y."/>
            <person name="Jeon C.O."/>
        </authorList>
    </citation>
    <scope>NUCLEOTIDE SEQUENCE [LARGE SCALE GENOMIC DNA]</scope>
    <source>
        <strain evidence="2 3">HR-AS</strain>
    </source>
</reference>
<dbReference type="InterPro" id="IPR029058">
    <property type="entry name" value="AB_hydrolase_fold"/>
</dbReference>
<dbReference type="Proteomes" id="UP000245461">
    <property type="component" value="Unassembled WGS sequence"/>
</dbReference>
<comment type="caution">
    <text evidence="2">The sequence shown here is derived from an EMBL/GenBank/DDBJ whole genome shotgun (WGS) entry which is preliminary data.</text>
</comment>
<keyword evidence="3" id="KW-1185">Reference proteome</keyword>
<protein>
    <submittedName>
        <fullName evidence="2">Carboxymethylenebutenolidase</fullName>
    </submittedName>
</protein>
<dbReference type="PANTHER" id="PTHR46623:SF6">
    <property type="entry name" value="ALPHA_BETA-HYDROLASES SUPERFAMILY PROTEIN"/>
    <property type="match status" value="1"/>
</dbReference>
<evidence type="ECO:0000313" key="2">
    <source>
        <dbReference type="EMBL" id="PWR22466.1"/>
    </source>
</evidence>
<proteinExistence type="predicted"/>
<dbReference type="InterPro" id="IPR051049">
    <property type="entry name" value="Dienelactone_hydrolase-like"/>
</dbReference>
<sequence length="234" mass="24366">MTASSITIAATDGGSFSAYVARPAGGAPAPAIVVIQEIFGVNAVMRGVCDWLAGEGFVAICPDLFWRIEPGIDITDQTKAEWDRAFSLFGAFDRARGIADIEATRAVAAGLPGTTGKVGAVGYCLGGHMAYRTAAETPIDASVGYYGVGINEVLNLAPGIKTPLMLHIAEKDGFVPPEAQAKMAEGLGGNPLVTLHTYAGQDHAFARIGGAHYDKASADLANARTLAFFRQHLA</sequence>
<dbReference type="EMBL" id="QGLE01000006">
    <property type="protein sequence ID" value="PWR22466.1"/>
    <property type="molecule type" value="Genomic_DNA"/>
</dbReference>
<dbReference type="Pfam" id="PF01738">
    <property type="entry name" value="DLH"/>
    <property type="match status" value="1"/>
</dbReference>
<dbReference type="InterPro" id="IPR002925">
    <property type="entry name" value="Dienelactn_hydro"/>
</dbReference>
<evidence type="ECO:0000313" key="3">
    <source>
        <dbReference type="Proteomes" id="UP000245461"/>
    </source>
</evidence>
<dbReference type="OrthoDB" id="9771666at2"/>
<dbReference type="Gene3D" id="3.40.50.1820">
    <property type="entry name" value="alpha/beta hydrolase"/>
    <property type="match status" value="1"/>
</dbReference>
<feature type="domain" description="Dienelactone hydrolase" evidence="1">
    <location>
        <begin position="16"/>
        <end position="232"/>
    </location>
</feature>
<dbReference type="PANTHER" id="PTHR46623">
    <property type="entry name" value="CARBOXYMETHYLENEBUTENOLIDASE-RELATED"/>
    <property type="match status" value="1"/>
</dbReference>
<evidence type="ECO:0000259" key="1">
    <source>
        <dbReference type="Pfam" id="PF01738"/>
    </source>
</evidence>
<dbReference type="AlphaFoldDB" id="A0A317E887"/>
<organism evidence="2 3">
    <name type="scientific">Zavarzinia aquatilis</name>
    <dbReference type="NCBI Taxonomy" id="2211142"/>
    <lineage>
        <taxon>Bacteria</taxon>
        <taxon>Pseudomonadati</taxon>
        <taxon>Pseudomonadota</taxon>
        <taxon>Alphaproteobacteria</taxon>
        <taxon>Rhodospirillales</taxon>
        <taxon>Zavarziniaceae</taxon>
        <taxon>Zavarzinia</taxon>
    </lineage>
</organism>